<dbReference type="RefSeq" id="WP_110996908.1">
    <property type="nucleotide sequence ID" value="NZ_QKTW01000002.1"/>
</dbReference>
<gene>
    <name evidence="7" type="ORF">DN068_00450</name>
</gene>
<dbReference type="InterPro" id="IPR020456">
    <property type="entry name" value="Acylphosphatase"/>
</dbReference>
<dbReference type="PRINTS" id="PR00112">
    <property type="entry name" value="ACYLPHPHTASE"/>
</dbReference>
<organism evidence="7 8">
    <name type="scientific">Taibaiella soli</name>
    <dbReference type="NCBI Taxonomy" id="1649169"/>
    <lineage>
        <taxon>Bacteria</taxon>
        <taxon>Pseudomonadati</taxon>
        <taxon>Bacteroidota</taxon>
        <taxon>Chitinophagia</taxon>
        <taxon>Chitinophagales</taxon>
        <taxon>Chitinophagaceae</taxon>
        <taxon>Taibaiella</taxon>
    </lineage>
</organism>
<accession>A0A2W2AME2</accession>
<protein>
    <recommendedName>
        <fullName evidence="2 4">acylphosphatase</fullName>
        <ecNumber evidence="2 4">3.6.1.7</ecNumber>
    </recommendedName>
</protein>
<dbReference type="Pfam" id="PF00708">
    <property type="entry name" value="Acylphosphatase"/>
    <property type="match status" value="1"/>
</dbReference>
<feature type="active site" evidence="4">
    <location>
        <position position="18"/>
    </location>
</feature>
<comment type="similarity">
    <text evidence="1 5">Belongs to the acylphosphatase family.</text>
</comment>
<dbReference type="PROSITE" id="PS51160">
    <property type="entry name" value="ACYLPHOSPHATASE_3"/>
    <property type="match status" value="1"/>
</dbReference>
<dbReference type="OrthoDB" id="9808093at2"/>
<evidence type="ECO:0000256" key="5">
    <source>
        <dbReference type="RuleBase" id="RU004168"/>
    </source>
</evidence>
<name>A0A2W2AME2_9BACT</name>
<dbReference type="EMBL" id="QKTW01000002">
    <property type="protein sequence ID" value="PZF74702.1"/>
    <property type="molecule type" value="Genomic_DNA"/>
</dbReference>
<evidence type="ECO:0000313" key="7">
    <source>
        <dbReference type="EMBL" id="PZF74702.1"/>
    </source>
</evidence>
<comment type="catalytic activity">
    <reaction evidence="3 4">
        <text>an acyl phosphate + H2O = a carboxylate + phosphate + H(+)</text>
        <dbReference type="Rhea" id="RHEA:14965"/>
        <dbReference type="ChEBI" id="CHEBI:15377"/>
        <dbReference type="ChEBI" id="CHEBI:15378"/>
        <dbReference type="ChEBI" id="CHEBI:29067"/>
        <dbReference type="ChEBI" id="CHEBI:43474"/>
        <dbReference type="ChEBI" id="CHEBI:59918"/>
        <dbReference type="EC" id="3.6.1.7"/>
    </reaction>
</comment>
<sequence>MTTTHLLISGKVQGVFYRISAKKMADQLGVKGWIRNTPDGNVEALLQGDQDIINRFIAWCKKGPDGAQVSSVQVATKDNTALLTAASFEIVS</sequence>
<feature type="domain" description="Acylphosphatase-like" evidence="6">
    <location>
        <begin position="3"/>
        <end position="92"/>
    </location>
</feature>
<dbReference type="Gene3D" id="3.30.70.100">
    <property type="match status" value="1"/>
</dbReference>
<dbReference type="PANTHER" id="PTHR47268:SF4">
    <property type="entry name" value="ACYLPHOSPHATASE"/>
    <property type="match status" value="1"/>
</dbReference>
<reference evidence="7 8" key="1">
    <citation type="submission" date="2018-06" db="EMBL/GenBank/DDBJ databases">
        <title>Mucibacter soli gen. nov., sp. nov., a new member of the family Chitinophagaceae producing mucin.</title>
        <authorList>
            <person name="Kim M.-K."/>
            <person name="Park S."/>
            <person name="Kim T.-S."/>
            <person name="Joung Y."/>
            <person name="Han J.-H."/>
            <person name="Kim S.B."/>
        </authorList>
    </citation>
    <scope>NUCLEOTIDE SEQUENCE [LARGE SCALE GENOMIC DNA]</scope>
    <source>
        <strain evidence="7 8">R1-15</strain>
    </source>
</reference>
<evidence type="ECO:0000259" key="6">
    <source>
        <dbReference type="PROSITE" id="PS51160"/>
    </source>
</evidence>
<dbReference type="InterPro" id="IPR001792">
    <property type="entry name" value="Acylphosphatase-like_dom"/>
</dbReference>
<keyword evidence="4" id="KW-0378">Hydrolase</keyword>
<dbReference type="AlphaFoldDB" id="A0A2W2AME2"/>
<feature type="active site" evidence="4">
    <location>
        <position position="36"/>
    </location>
</feature>
<evidence type="ECO:0000256" key="2">
    <source>
        <dbReference type="ARBA" id="ARBA00012150"/>
    </source>
</evidence>
<dbReference type="SUPFAM" id="SSF54975">
    <property type="entry name" value="Acylphosphatase/BLUF domain-like"/>
    <property type="match status" value="1"/>
</dbReference>
<evidence type="ECO:0000256" key="4">
    <source>
        <dbReference type="PROSITE-ProRule" id="PRU00520"/>
    </source>
</evidence>
<dbReference type="Proteomes" id="UP000248745">
    <property type="component" value="Unassembled WGS sequence"/>
</dbReference>
<dbReference type="InterPro" id="IPR036046">
    <property type="entry name" value="Acylphosphatase-like_dom_sf"/>
</dbReference>
<dbReference type="PANTHER" id="PTHR47268">
    <property type="entry name" value="ACYLPHOSPHATASE"/>
    <property type="match status" value="1"/>
</dbReference>
<evidence type="ECO:0000256" key="1">
    <source>
        <dbReference type="ARBA" id="ARBA00005614"/>
    </source>
</evidence>
<comment type="caution">
    <text evidence="7">The sequence shown here is derived from an EMBL/GenBank/DDBJ whole genome shotgun (WGS) entry which is preliminary data.</text>
</comment>
<evidence type="ECO:0000256" key="3">
    <source>
        <dbReference type="ARBA" id="ARBA00047645"/>
    </source>
</evidence>
<keyword evidence="8" id="KW-1185">Reference proteome</keyword>
<evidence type="ECO:0000313" key="8">
    <source>
        <dbReference type="Proteomes" id="UP000248745"/>
    </source>
</evidence>
<dbReference type="GO" id="GO:0003998">
    <property type="term" value="F:acylphosphatase activity"/>
    <property type="evidence" value="ECO:0007669"/>
    <property type="project" value="UniProtKB-EC"/>
</dbReference>
<dbReference type="EC" id="3.6.1.7" evidence="2 4"/>
<proteinExistence type="inferred from homology"/>